<feature type="signal peptide" evidence="1">
    <location>
        <begin position="1"/>
        <end position="20"/>
    </location>
</feature>
<name>A0A813ATW5_9DINO</name>
<evidence type="ECO:0000313" key="3">
    <source>
        <dbReference type="Proteomes" id="UP000601435"/>
    </source>
</evidence>
<proteinExistence type="predicted"/>
<protein>
    <recommendedName>
        <fullName evidence="4">Apple domain-containing protein</fullName>
    </recommendedName>
</protein>
<dbReference type="EMBL" id="CAJNJA010063920">
    <property type="protein sequence ID" value="CAE7880924.1"/>
    <property type="molecule type" value="Genomic_DNA"/>
</dbReference>
<sequence>MLRIVTKALLLCFCLSGARERMNPFKPLTVLVPLPGSDQMLVHISWNHSSDGNWHLRYHMSMGEDGRPVPLSGSQLRALTARLESDFVVPRILDPVSFNMKKRRWRKGWVRSGRCGSLEPYWDKSSKNLSMAIWDAYSVLEKSDLPKTKVLVNVGAGDGPGAGQSVDPVWVLALGFQLDAVFVEPGSRDFEKLRHNIESHRTPLGLASEPYQMALKPDDIPKLVQGSAVLQKNLRWLDVLKVDIDVNDCDVAASFLRERRARIVVIEVNPSFPPPIHFCQHATSPPHGNTKPLHGCSLSYMVELFASFDLWLYRFDGQDGLFVDSFLAREMTEAFGERFPKDEIDCFQWPQLLPSTASAPVDDFRNWFYDTKAEEMLDVALKTAKAQYARERRLCPVGQEAECKWHDVAVAGTGAMRAPPYKEWPDAGSQLACKQACCDDTSCRAATFSGSGGGTCMLHKQVPFLPRRPLPESGSDAVEVAHVRREARDEEACLKAFQVLQPHLPMTIGLPICGPSCQFPAWP</sequence>
<feature type="chain" id="PRO_5032833582" description="Apple domain-containing protein" evidence="1">
    <location>
        <begin position="21"/>
        <end position="523"/>
    </location>
</feature>
<gene>
    <name evidence="2" type="ORF">SNEC2469_LOCUS28927</name>
</gene>
<reference evidence="2" key="1">
    <citation type="submission" date="2021-02" db="EMBL/GenBank/DDBJ databases">
        <authorList>
            <person name="Dougan E. K."/>
            <person name="Rhodes N."/>
            <person name="Thang M."/>
            <person name="Chan C."/>
        </authorList>
    </citation>
    <scope>NUCLEOTIDE SEQUENCE</scope>
</reference>
<comment type="caution">
    <text evidence="2">The sequence shown here is derived from an EMBL/GenBank/DDBJ whole genome shotgun (WGS) entry which is preliminary data.</text>
</comment>
<dbReference type="AlphaFoldDB" id="A0A813ATW5"/>
<keyword evidence="1" id="KW-0732">Signal</keyword>
<accession>A0A813ATW5</accession>
<dbReference type="Proteomes" id="UP000601435">
    <property type="component" value="Unassembled WGS sequence"/>
</dbReference>
<evidence type="ECO:0000313" key="2">
    <source>
        <dbReference type="EMBL" id="CAE7880924.1"/>
    </source>
</evidence>
<evidence type="ECO:0008006" key="4">
    <source>
        <dbReference type="Google" id="ProtNLM"/>
    </source>
</evidence>
<dbReference type="OrthoDB" id="409333at2759"/>
<evidence type="ECO:0000256" key="1">
    <source>
        <dbReference type="SAM" id="SignalP"/>
    </source>
</evidence>
<keyword evidence="3" id="KW-1185">Reference proteome</keyword>
<organism evidence="2 3">
    <name type="scientific">Symbiodinium necroappetens</name>
    <dbReference type="NCBI Taxonomy" id="1628268"/>
    <lineage>
        <taxon>Eukaryota</taxon>
        <taxon>Sar</taxon>
        <taxon>Alveolata</taxon>
        <taxon>Dinophyceae</taxon>
        <taxon>Suessiales</taxon>
        <taxon>Symbiodiniaceae</taxon>
        <taxon>Symbiodinium</taxon>
    </lineage>
</organism>